<evidence type="ECO:0000256" key="2">
    <source>
        <dbReference type="ARBA" id="ARBA00022857"/>
    </source>
</evidence>
<feature type="region of interest" description="Disordered" evidence="4">
    <location>
        <begin position="8"/>
        <end position="28"/>
    </location>
</feature>
<dbReference type="PRINTS" id="PR00081">
    <property type="entry name" value="GDHRDH"/>
</dbReference>
<dbReference type="OrthoDB" id="47007at2759"/>
<dbReference type="GO" id="GO:0016614">
    <property type="term" value="F:oxidoreductase activity, acting on CH-OH group of donors"/>
    <property type="evidence" value="ECO:0007669"/>
    <property type="project" value="UniProtKB-ARBA"/>
</dbReference>
<dbReference type="EMBL" id="LGSR01000029">
    <property type="protein sequence ID" value="KOS16720.1"/>
    <property type="molecule type" value="Genomic_DNA"/>
</dbReference>
<name>A0A0M8MZ88_ESCWE</name>
<proteinExistence type="inferred from homology"/>
<dbReference type="PRINTS" id="PR00080">
    <property type="entry name" value="SDRFAMILY"/>
</dbReference>
<evidence type="ECO:0000256" key="4">
    <source>
        <dbReference type="SAM" id="MobiDB-lite"/>
    </source>
</evidence>
<dbReference type="InterPro" id="IPR002347">
    <property type="entry name" value="SDR_fam"/>
</dbReference>
<evidence type="ECO:0000313" key="5">
    <source>
        <dbReference type="EMBL" id="KOS16720.1"/>
    </source>
</evidence>
<dbReference type="Gene3D" id="3.40.50.720">
    <property type="entry name" value="NAD(P)-binding Rossmann-like Domain"/>
    <property type="match status" value="1"/>
</dbReference>
<dbReference type="FunFam" id="3.40.50.720:FF:000084">
    <property type="entry name" value="Short-chain dehydrogenase reductase"/>
    <property type="match status" value="1"/>
</dbReference>
<keyword evidence="3" id="KW-0560">Oxidoreductase</keyword>
<comment type="similarity">
    <text evidence="1">Belongs to the short-chain dehydrogenases/reductases (SDR) family.</text>
</comment>
<evidence type="ECO:0000256" key="1">
    <source>
        <dbReference type="ARBA" id="ARBA00006484"/>
    </source>
</evidence>
<evidence type="ECO:0000256" key="3">
    <source>
        <dbReference type="ARBA" id="ARBA00023002"/>
    </source>
</evidence>
<sequence>MEIAERLQQAMGAEKHKDTAQQGSYASSDKLKGKRALITGGDSGIGRAVSTQFSLEGASVAIVYLPSEEDDAQRTKELVEKNGGTVMLIPCDLSHASNCKDAVTRAVQALGGIDILVNNAAWKRETGGIEDVTEDQWVKTFRTNIDSYFYVTKYALPHMPKDGVIVNSASVDSYIGVPSRIDYAATEGAVVAFTRSLSNQLVKRGIRVNAVAAGPVLTPLISADVGAELKMSTEDQKILHHGLGNWTPMDRLGRPSEIAPSYVFLAGKESAFMSGQTLHPNGGIVVNG</sequence>
<organism evidence="5 6">
    <name type="scientific">Escovopsis weberi</name>
    <dbReference type="NCBI Taxonomy" id="150374"/>
    <lineage>
        <taxon>Eukaryota</taxon>
        <taxon>Fungi</taxon>
        <taxon>Dikarya</taxon>
        <taxon>Ascomycota</taxon>
        <taxon>Pezizomycotina</taxon>
        <taxon>Sordariomycetes</taxon>
        <taxon>Hypocreomycetidae</taxon>
        <taxon>Hypocreales</taxon>
        <taxon>Hypocreaceae</taxon>
        <taxon>Escovopsis</taxon>
    </lineage>
</organism>
<keyword evidence="2" id="KW-0521">NADP</keyword>
<dbReference type="PANTHER" id="PTHR48107">
    <property type="entry name" value="NADPH-DEPENDENT ALDEHYDE REDUCTASE-LIKE PROTEIN, CHLOROPLASTIC-RELATED"/>
    <property type="match status" value="1"/>
</dbReference>
<dbReference type="Proteomes" id="UP000053831">
    <property type="component" value="Unassembled WGS sequence"/>
</dbReference>
<dbReference type="InterPro" id="IPR036291">
    <property type="entry name" value="NAD(P)-bd_dom_sf"/>
</dbReference>
<dbReference type="AlphaFoldDB" id="A0A0M8MZ88"/>
<comment type="caution">
    <text evidence="5">The sequence shown here is derived from an EMBL/GenBank/DDBJ whole genome shotgun (WGS) entry which is preliminary data.</text>
</comment>
<keyword evidence="6" id="KW-1185">Reference proteome</keyword>
<dbReference type="PANTHER" id="PTHR48107:SF16">
    <property type="entry name" value="NADPH-DEPENDENT ALDEHYDE REDUCTASE 1, CHLOROPLASTIC"/>
    <property type="match status" value="1"/>
</dbReference>
<dbReference type="STRING" id="150374.A0A0M8MZ88"/>
<protein>
    <submittedName>
        <fullName evidence="5">Putative oxidoreductase</fullName>
    </submittedName>
</protein>
<reference evidence="5 6" key="1">
    <citation type="submission" date="2015-07" db="EMBL/GenBank/DDBJ databases">
        <title>The genome of the fungus Escovopsis weberi, a specialized disease agent of ant agriculture.</title>
        <authorList>
            <person name="de Man T.J."/>
            <person name="Stajich J.E."/>
            <person name="Kubicek C.P."/>
            <person name="Chenthamara K."/>
            <person name="Atanasova L."/>
            <person name="Druzhinina I.S."/>
            <person name="Birnbaum S."/>
            <person name="Barribeau S.M."/>
            <person name="Teiling C."/>
            <person name="Suen G."/>
            <person name="Currie C."/>
            <person name="Gerardo N.M."/>
        </authorList>
    </citation>
    <scope>NUCLEOTIDE SEQUENCE [LARGE SCALE GENOMIC DNA]</scope>
</reference>
<evidence type="ECO:0000313" key="6">
    <source>
        <dbReference type="Proteomes" id="UP000053831"/>
    </source>
</evidence>
<accession>A0A0M8MZ88</accession>
<dbReference type="Pfam" id="PF13561">
    <property type="entry name" value="adh_short_C2"/>
    <property type="match status" value="1"/>
</dbReference>
<gene>
    <name evidence="5" type="ORF">ESCO_004949</name>
</gene>
<dbReference type="SUPFAM" id="SSF51735">
    <property type="entry name" value="NAD(P)-binding Rossmann-fold domains"/>
    <property type="match status" value="1"/>
</dbReference>